<name>X1FRX2_9ZZZZ</name>
<organism evidence="2">
    <name type="scientific">marine sediment metagenome</name>
    <dbReference type="NCBI Taxonomy" id="412755"/>
    <lineage>
        <taxon>unclassified sequences</taxon>
        <taxon>metagenomes</taxon>
        <taxon>ecological metagenomes</taxon>
    </lineage>
</organism>
<gene>
    <name evidence="2" type="ORF">S03H2_20214</name>
</gene>
<keyword evidence="1" id="KW-0812">Transmembrane</keyword>
<keyword evidence="1" id="KW-1133">Transmembrane helix</keyword>
<feature type="transmembrane region" description="Helical" evidence="1">
    <location>
        <begin position="12"/>
        <end position="28"/>
    </location>
</feature>
<feature type="non-terminal residue" evidence="2">
    <location>
        <position position="1"/>
    </location>
</feature>
<proteinExistence type="predicted"/>
<reference evidence="2" key="1">
    <citation type="journal article" date="2014" name="Front. Microbiol.">
        <title>High frequency of phylogenetically diverse reductive dehalogenase-homologous genes in deep subseafloor sedimentary metagenomes.</title>
        <authorList>
            <person name="Kawai M."/>
            <person name="Futagami T."/>
            <person name="Toyoda A."/>
            <person name="Takaki Y."/>
            <person name="Nishi S."/>
            <person name="Hori S."/>
            <person name="Arai W."/>
            <person name="Tsubouchi T."/>
            <person name="Morono Y."/>
            <person name="Uchiyama I."/>
            <person name="Ito T."/>
            <person name="Fujiyama A."/>
            <person name="Inagaki F."/>
            <person name="Takami H."/>
        </authorList>
    </citation>
    <scope>NUCLEOTIDE SEQUENCE</scope>
    <source>
        <strain evidence="2">Expedition CK06-06</strain>
    </source>
</reference>
<keyword evidence="1" id="KW-0472">Membrane</keyword>
<evidence type="ECO:0000313" key="2">
    <source>
        <dbReference type="EMBL" id="GAH35295.1"/>
    </source>
</evidence>
<accession>X1FRX2</accession>
<dbReference type="EMBL" id="BARU01010630">
    <property type="protein sequence ID" value="GAH35295.1"/>
    <property type="molecule type" value="Genomic_DNA"/>
</dbReference>
<dbReference type="AlphaFoldDB" id="X1FRX2"/>
<evidence type="ECO:0000256" key="1">
    <source>
        <dbReference type="SAM" id="Phobius"/>
    </source>
</evidence>
<comment type="caution">
    <text evidence="2">The sequence shown here is derived from an EMBL/GenBank/DDBJ whole genome shotgun (WGS) entry which is preliminary data.</text>
</comment>
<protein>
    <submittedName>
        <fullName evidence="2">Uncharacterized protein</fullName>
    </submittedName>
</protein>
<sequence>IYTRLKNRINKFIELWFNNILFLYYIILNSTNRKELGKSAKN</sequence>